<dbReference type="Proteomes" id="UP000642125">
    <property type="component" value="Unassembled WGS sequence"/>
</dbReference>
<evidence type="ECO:0000256" key="1">
    <source>
        <dbReference type="ARBA" id="ARBA00004429"/>
    </source>
</evidence>
<keyword evidence="13" id="KW-1185">Reference proteome</keyword>
<keyword evidence="6 10" id="KW-0812">Transmembrane</keyword>
<keyword evidence="3 10" id="KW-0813">Transport</keyword>
<dbReference type="GO" id="GO:0015920">
    <property type="term" value="P:lipopolysaccharide transport"/>
    <property type="evidence" value="ECO:0007669"/>
    <property type="project" value="TreeGrafter"/>
</dbReference>
<evidence type="ECO:0000256" key="10">
    <source>
        <dbReference type="RuleBase" id="RU361157"/>
    </source>
</evidence>
<dbReference type="RefSeq" id="WP_203668628.1">
    <property type="nucleotide sequence ID" value="NZ_BONO01000013.1"/>
</dbReference>
<reference evidence="12" key="1">
    <citation type="submission" date="2021-01" db="EMBL/GenBank/DDBJ databases">
        <title>Whole genome shotgun sequence of Cellulomonas pakistanensis NBRC 110800.</title>
        <authorList>
            <person name="Komaki H."/>
            <person name="Tamura T."/>
        </authorList>
    </citation>
    <scope>NUCLEOTIDE SEQUENCE</scope>
    <source>
        <strain evidence="12">NBRC 110800</strain>
    </source>
</reference>
<dbReference type="PRINTS" id="PR00164">
    <property type="entry name" value="ABC2TRNSPORT"/>
</dbReference>
<comment type="subcellular location">
    <subcellularLocation>
        <location evidence="1">Cell inner membrane</location>
        <topology evidence="1">Multi-pass membrane protein</topology>
    </subcellularLocation>
    <subcellularLocation>
        <location evidence="10">Cell membrane</location>
        <topology evidence="10">Multi-pass membrane protein</topology>
    </subcellularLocation>
</comment>
<accession>A0A919U2Z2</accession>
<dbReference type="GO" id="GO:0046677">
    <property type="term" value="P:response to antibiotic"/>
    <property type="evidence" value="ECO:0007669"/>
    <property type="project" value="UniProtKB-KW"/>
</dbReference>
<proteinExistence type="inferred from homology"/>
<dbReference type="InterPro" id="IPR047817">
    <property type="entry name" value="ABC2_TM_bact-type"/>
</dbReference>
<gene>
    <name evidence="12" type="primary">xapG</name>
    <name evidence="12" type="ORF">Cpa01nite_19890</name>
</gene>
<feature type="transmembrane region" description="Helical" evidence="10">
    <location>
        <begin position="157"/>
        <end position="180"/>
    </location>
</feature>
<evidence type="ECO:0000256" key="5">
    <source>
        <dbReference type="ARBA" id="ARBA00022519"/>
    </source>
</evidence>
<evidence type="ECO:0000256" key="7">
    <source>
        <dbReference type="ARBA" id="ARBA00022989"/>
    </source>
</evidence>
<keyword evidence="7 10" id="KW-1133">Transmembrane helix</keyword>
<dbReference type="PANTHER" id="PTHR30413:SF8">
    <property type="entry name" value="TRANSPORT PERMEASE PROTEIN"/>
    <property type="match status" value="1"/>
</dbReference>
<keyword evidence="5" id="KW-0997">Cell inner membrane</keyword>
<dbReference type="GO" id="GO:0043190">
    <property type="term" value="C:ATP-binding cassette (ABC) transporter complex"/>
    <property type="evidence" value="ECO:0007669"/>
    <property type="project" value="InterPro"/>
</dbReference>
<name>A0A919U2Z2_9CELL</name>
<comment type="similarity">
    <text evidence="2 10">Belongs to the ABC-2 integral membrane protein family.</text>
</comment>
<evidence type="ECO:0000256" key="6">
    <source>
        <dbReference type="ARBA" id="ARBA00022692"/>
    </source>
</evidence>
<evidence type="ECO:0000313" key="12">
    <source>
        <dbReference type="EMBL" id="GIG36608.1"/>
    </source>
</evidence>
<evidence type="ECO:0000256" key="9">
    <source>
        <dbReference type="ARBA" id="ARBA00023251"/>
    </source>
</evidence>
<dbReference type="InterPro" id="IPR013525">
    <property type="entry name" value="ABC2_TM"/>
</dbReference>
<keyword evidence="8 10" id="KW-0472">Membrane</keyword>
<keyword evidence="9" id="KW-0046">Antibiotic resistance</keyword>
<dbReference type="PIRSF" id="PIRSF006648">
    <property type="entry name" value="DrrB"/>
    <property type="match status" value="1"/>
</dbReference>
<sequence>MARTIDITPPGRLPLPDLRELWEAREIFWRFGMRDLLLRYKQTALGVIWVVIQPLLSAGVFSIVFGQIADIDSGPVPYFIFSFSGMLAWNLFNGVVTRASGSLVSNQALISKVFFPRILVPLSSVLSVMVDFLVAGALLVVLLLVAGIGPGLAVLTLPVWVLLLILLATGVGLLSAALMVHYRDVQYVVPFALQTLLYASPIAYPLSAAPENLRWLFEVNPLTWLLEGFRWATLGTDQPPTWQMAAAVGVSVVVFLGGTLVFSKMERGMADVI</sequence>
<dbReference type="PANTHER" id="PTHR30413">
    <property type="entry name" value="INNER MEMBRANE TRANSPORT PERMEASE"/>
    <property type="match status" value="1"/>
</dbReference>
<evidence type="ECO:0000256" key="2">
    <source>
        <dbReference type="ARBA" id="ARBA00007783"/>
    </source>
</evidence>
<feature type="domain" description="ABC transmembrane type-2" evidence="11">
    <location>
        <begin position="45"/>
        <end position="265"/>
    </location>
</feature>
<feature type="transmembrane region" description="Helical" evidence="10">
    <location>
        <begin position="242"/>
        <end position="262"/>
    </location>
</feature>
<dbReference type="AlphaFoldDB" id="A0A919U2Z2"/>
<dbReference type="EMBL" id="BONO01000013">
    <property type="protein sequence ID" value="GIG36608.1"/>
    <property type="molecule type" value="Genomic_DNA"/>
</dbReference>
<dbReference type="Pfam" id="PF01061">
    <property type="entry name" value="ABC2_membrane"/>
    <property type="match status" value="1"/>
</dbReference>
<dbReference type="GO" id="GO:0140359">
    <property type="term" value="F:ABC-type transporter activity"/>
    <property type="evidence" value="ECO:0007669"/>
    <property type="project" value="InterPro"/>
</dbReference>
<keyword evidence="4 10" id="KW-1003">Cell membrane</keyword>
<organism evidence="12 13">
    <name type="scientific">Cellulomonas pakistanensis</name>
    <dbReference type="NCBI Taxonomy" id="992287"/>
    <lineage>
        <taxon>Bacteria</taxon>
        <taxon>Bacillati</taxon>
        <taxon>Actinomycetota</taxon>
        <taxon>Actinomycetes</taxon>
        <taxon>Micrococcales</taxon>
        <taxon>Cellulomonadaceae</taxon>
        <taxon>Cellulomonas</taxon>
    </lineage>
</organism>
<protein>
    <recommendedName>
        <fullName evidence="10">Transport permease protein</fullName>
    </recommendedName>
</protein>
<evidence type="ECO:0000256" key="4">
    <source>
        <dbReference type="ARBA" id="ARBA00022475"/>
    </source>
</evidence>
<evidence type="ECO:0000313" key="13">
    <source>
        <dbReference type="Proteomes" id="UP000642125"/>
    </source>
</evidence>
<evidence type="ECO:0000256" key="8">
    <source>
        <dbReference type="ARBA" id="ARBA00023136"/>
    </source>
</evidence>
<feature type="transmembrane region" description="Helical" evidence="10">
    <location>
        <begin position="118"/>
        <end position="145"/>
    </location>
</feature>
<dbReference type="InterPro" id="IPR000412">
    <property type="entry name" value="ABC_2_transport"/>
</dbReference>
<feature type="transmembrane region" description="Helical" evidence="10">
    <location>
        <begin position="187"/>
        <end position="206"/>
    </location>
</feature>
<feature type="transmembrane region" description="Helical" evidence="10">
    <location>
        <begin position="43"/>
        <end position="66"/>
    </location>
</feature>
<feature type="transmembrane region" description="Helical" evidence="10">
    <location>
        <begin position="78"/>
        <end position="97"/>
    </location>
</feature>
<comment type="caution">
    <text evidence="12">The sequence shown here is derived from an EMBL/GenBank/DDBJ whole genome shotgun (WGS) entry which is preliminary data.</text>
</comment>
<evidence type="ECO:0000259" key="11">
    <source>
        <dbReference type="PROSITE" id="PS51012"/>
    </source>
</evidence>
<evidence type="ECO:0000256" key="3">
    <source>
        <dbReference type="ARBA" id="ARBA00022448"/>
    </source>
</evidence>
<dbReference type="PROSITE" id="PS51012">
    <property type="entry name" value="ABC_TM2"/>
    <property type="match status" value="1"/>
</dbReference>